<evidence type="ECO:0000256" key="1">
    <source>
        <dbReference type="SAM" id="MobiDB-lite"/>
    </source>
</evidence>
<dbReference type="RefSeq" id="WP_003676928.1">
    <property type="nucleotide sequence ID" value="NZ_ACDY02000007.1"/>
</dbReference>
<gene>
    <name evidence="2" type="ORF">NEICINOT_04312</name>
</gene>
<evidence type="ECO:0000313" key="3">
    <source>
        <dbReference type="Proteomes" id="UP000003294"/>
    </source>
</evidence>
<reference evidence="2 3" key="1">
    <citation type="submission" date="2009-10" db="EMBL/GenBank/DDBJ databases">
        <authorList>
            <person name="Weinstock G."/>
            <person name="Sodergren E."/>
            <person name="Clifton S."/>
            <person name="Fulton L."/>
            <person name="Fulton B."/>
            <person name="Courtney L."/>
            <person name="Fronick C."/>
            <person name="Harrison M."/>
            <person name="Strong C."/>
            <person name="Farmer C."/>
            <person name="Delahaunty K."/>
            <person name="Markovic C."/>
            <person name="Hall O."/>
            <person name="Minx P."/>
            <person name="Tomlinson C."/>
            <person name="Mitreva M."/>
            <person name="Nelson J."/>
            <person name="Hou S."/>
            <person name="Wollam A."/>
            <person name="Pepin K.H."/>
            <person name="Johnson M."/>
            <person name="Bhonagiri V."/>
            <person name="Nash W.E."/>
            <person name="Warren W."/>
            <person name="Chinwalla A."/>
            <person name="Mardis E.R."/>
            <person name="Wilson R.K."/>
        </authorList>
    </citation>
    <scope>NUCLEOTIDE SEQUENCE [LARGE SCALE GENOMIC DNA]</scope>
    <source>
        <strain evidence="2 3">ATCC 14685</strain>
    </source>
</reference>
<sequence>MPSRQPSGGTAFSNCGGRRADEAAEHIEKNTQTPYNPPYKFSGGR</sequence>
<evidence type="ECO:0000313" key="2">
    <source>
        <dbReference type="EMBL" id="EEZ71469.1"/>
    </source>
</evidence>
<dbReference type="EMBL" id="ACDY02000007">
    <property type="protein sequence ID" value="EEZ71469.1"/>
    <property type="molecule type" value="Genomic_DNA"/>
</dbReference>
<feature type="region of interest" description="Disordered" evidence="1">
    <location>
        <begin position="1"/>
        <end position="45"/>
    </location>
</feature>
<accession>D0W3S1</accession>
<dbReference type="Proteomes" id="UP000003294">
    <property type="component" value="Unassembled WGS sequence"/>
</dbReference>
<proteinExistence type="predicted"/>
<organism evidence="2 3">
    <name type="scientific">Neisseria cinerea ATCC 14685</name>
    <dbReference type="NCBI Taxonomy" id="546262"/>
    <lineage>
        <taxon>Bacteria</taxon>
        <taxon>Pseudomonadati</taxon>
        <taxon>Pseudomonadota</taxon>
        <taxon>Betaproteobacteria</taxon>
        <taxon>Neisseriales</taxon>
        <taxon>Neisseriaceae</taxon>
        <taxon>Neisseria</taxon>
    </lineage>
</organism>
<feature type="compositionally biased region" description="Basic and acidic residues" evidence="1">
    <location>
        <begin position="18"/>
        <end position="29"/>
    </location>
</feature>
<protein>
    <submittedName>
        <fullName evidence="2">Uncharacterized protein</fullName>
    </submittedName>
</protein>
<comment type="caution">
    <text evidence="2">The sequence shown here is derived from an EMBL/GenBank/DDBJ whole genome shotgun (WGS) entry which is preliminary data.</text>
</comment>
<dbReference type="STRING" id="546262.NEICINOT_04312"/>
<dbReference type="AlphaFoldDB" id="D0W3S1"/>
<name>D0W3S1_NEICI</name>
<feature type="compositionally biased region" description="Polar residues" evidence="1">
    <location>
        <begin position="1"/>
        <end position="13"/>
    </location>
</feature>